<evidence type="ECO:0000256" key="1">
    <source>
        <dbReference type="ARBA" id="ARBA00004889"/>
    </source>
</evidence>
<dbReference type="AlphaFoldDB" id="L0S4Z0"/>
<comment type="pathway">
    <text evidence="1 7">Pyrimidine metabolism; UMP biosynthesis via de novo pathway; UMP from orotate: step 1/2.</text>
</comment>
<feature type="binding site" evidence="7">
    <location>
        <position position="91"/>
    </location>
    <ligand>
        <name>5-phospho-alpha-D-ribose 1-diphosphate</name>
        <dbReference type="ChEBI" id="CHEBI:58017"/>
        <note>ligand shared between dimeric partners</note>
    </ligand>
</feature>
<dbReference type="CDD" id="cd06223">
    <property type="entry name" value="PRTases_typeI"/>
    <property type="match status" value="1"/>
</dbReference>
<comment type="function">
    <text evidence="7">Catalyzes the transfer of a ribosyl phosphate group from 5-phosphoribose 1-diphosphate to orotate, leading to the formation of orotidine monophosphate (OMP).</text>
</comment>
<accession>L0S4Z0</accession>
<reference evidence="10" key="1">
    <citation type="journal article" date="2013" name="Genome Announc.">
        <title>First genome sequence of a syntrophic acetate-oxidizing bacterium, Tepidanaerobacter acetatoxydans strain Re1.</title>
        <authorList>
            <person name="Manzoor S."/>
            <person name="Bongcam-Rudloff E."/>
            <person name="Schnurer A."/>
            <person name="Muller B."/>
        </authorList>
    </citation>
    <scope>NUCLEOTIDE SEQUENCE [LARGE SCALE GENOMIC DNA]</scope>
    <source>
        <strain evidence="10">Re1</strain>
    </source>
</reference>
<feature type="binding site" description="in other chain" evidence="7">
    <location>
        <begin position="114"/>
        <end position="122"/>
    </location>
    <ligand>
        <name>5-phospho-alpha-D-ribose 1-diphosphate</name>
        <dbReference type="ChEBI" id="CHEBI:58017"/>
        <note>ligand shared between dimeric partners</note>
    </ligand>
</feature>
<keyword evidence="4 7" id="KW-0808">Transferase</keyword>
<comment type="similarity">
    <text evidence="7">Belongs to the purine/pyrimidine phosphoribosyltransferase family. PyrE subfamily.</text>
</comment>
<gene>
    <name evidence="7 9" type="primary">pyrE</name>
    <name evidence="9" type="ordered locus">TEPIRE1_2649</name>
</gene>
<dbReference type="GO" id="GO:0044205">
    <property type="term" value="P:'de novo' UMP biosynthetic process"/>
    <property type="evidence" value="ECO:0007669"/>
    <property type="project" value="UniProtKB-UniRule"/>
</dbReference>
<dbReference type="InterPro" id="IPR029057">
    <property type="entry name" value="PRTase-like"/>
</dbReference>
<feature type="binding site" evidence="7">
    <location>
        <position position="146"/>
    </location>
    <ligand>
        <name>orotate</name>
        <dbReference type="ChEBI" id="CHEBI:30839"/>
    </ligand>
</feature>
<dbReference type="Gene3D" id="3.40.50.2020">
    <property type="match status" value="1"/>
</dbReference>
<feature type="binding site" evidence="7">
    <location>
        <position position="118"/>
    </location>
    <ligand>
        <name>orotate</name>
        <dbReference type="ChEBI" id="CHEBI:30839"/>
    </ligand>
</feature>
<evidence type="ECO:0000259" key="8">
    <source>
        <dbReference type="Pfam" id="PF00156"/>
    </source>
</evidence>
<dbReference type="HOGENOM" id="CLU_074878_3_0_9"/>
<evidence type="ECO:0000256" key="5">
    <source>
        <dbReference type="ARBA" id="ARBA00022842"/>
    </source>
</evidence>
<dbReference type="SUPFAM" id="SSF53271">
    <property type="entry name" value="PRTase-like"/>
    <property type="match status" value="1"/>
</dbReference>
<keyword evidence="3 7" id="KW-0328">Glycosyltransferase</keyword>
<dbReference type="InterPro" id="IPR006273">
    <property type="entry name" value="Orotate_PRibTrfase_bac"/>
</dbReference>
<keyword evidence="5 7" id="KW-0460">Magnesium</keyword>
<dbReference type="EMBL" id="HF563609">
    <property type="protein sequence ID" value="CCP27514.1"/>
    <property type="molecule type" value="Genomic_DNA"/>
</dbReference>
<dbReference type="STRING" id="1209989.TepRe1_2462"/>
<dbReference type="PANTHER" id="PTHR19278:SF9">
    <property type="entry name" value="URIDINE 5'-MONOPHOSPHATE SYNTHASE"/>
    <property type="match status" value="1"/>
</dbReference>
<name>L0S4Z0_TEPAE</name>
<comment type="caution">
    <text evidence="7">Lacks conserved residue(s) required for the propagation of feature annotation.</text>
</comment>
<comment type="cofactor">
    <cofactor evidence="7">
        <name>Mg(2+)</name>
        <dbReference type="ChEBI" id="CHEBI:18420"/>
    </cofactor>
</comment>
<evidence type="ECO:0000313" key="10">
    <source>
        <dbReference type="Proteomes" id="UP000010802"/>
    </source>
</evidence>
<dbReference type="InterPro" id="IPR023031">
    <property type="entry name" value="OPRT"/>
</dbReference>
<proteinExistence type="inferred from homology"/>
<dbReference type="GO" id="GO:0004588">
    <property type="term" value="F:orotate phosphoribosyltransferase activity"/>
    <property type="evidence" value="ECO:0007669"/>
    <property type="project" value="UniProtKB-UniRule"/>
</dbReference>
<dbReference type="InterPro" id="IPR000836">
    <property type="entry name" value="PRTase_dom"/>
</dbReference>
<dbReference type="Pfam" id="PF00156">
    <property type="entry name" value="Pribosyltran"/>
    <property type="match status" value="1"/>
</dbReference>
<dbReference type="UniPathway" id="UPA00070">
    <property type="reaction ID" value="UER00119"/>
</dbReference>
<dbReference type="EC" id="2.4.2.10" evidence="2 7"/>
<protein>
    <recommendedName>
        <fullName evidence="2 7">Orotate phosphoribosyltransferase</fullName>
        <shortName evidence="7">OPRT</shortName>
        <shortName evidence="7">OPRTase</shortName>
        <ecNumber evidence="2 7">2.4.2.10</ecNumber>
    </recommendedName>
</protein>
<dbReference type="KEGG" id="tae:TepiRe1_2649"/>
<evidence type="ECO:0000256" key="3">
    <source>
        <dbReference type="ARBA" id="ARBA00022676"/>
    </source>
</evidence>
<dbReference type="eggNOG" id="COG0461">
    <property type="taxonomic scope" value="Bacteria"/>
</dbReference>
<evidence type="ECO:0000256" key="2">
    <source>
        <dbReference type="ARBA" id="ARBA00011971"/>
    </source>
</evidence>
<keyword evidence="10" id="KW-1185">Reference proteome</keyword>
<evidence type="ECO:0000313" key="9">
    <source>
        <dbReference type="EMBL" id="CCP27514.1"/>
    </source>
</evidence>
<dbReference type="NCBIfam" id="TIGR01367">
    <property type="entry name" value="pyrE_Therm"/>
    <property type="match status" value="1"/>
</dbReference>
<comment type="subunit">
    <text evidence="7">Homodimer.</text>
</comment>
<dbReference type="HAMAP" id="MF_01208">
    <property type="entry name" value="PyrE"/>
    <property type="match status" value="1"/>
</dbReference>
<comment type="catalytic activity">
    <reaction evidence="7">
        <text>orotidine 5'-phosphate + diphosphate = orotate + 5-phospho-alpha-D-ribose 1-diphosphate</text>
        <dbReference type="Rhea" id="RHEA:10380"/>
        <dbReference type="ChEBI" id="CHEBI:30839"/>
        <dbReference type="ChEBI" id="CHEBI:33019"/>
        <dbReference type="ChEBI" id="CHEBI:57538"/>
        <dbReference type="ChEBI" id="CHEBI:58017"/>
        <dbReference type="EC" id="2.4.2.10"/>
    </reaction>
</comment>
<evidence type="ECO:0000256" key="7">
    <source>
        <dbReference type="HAMAP-Rule" id="MF_01208"/>
    </source>
</evidence>
<evidence type="ECO:0000256" key="4">
    <source>
        <dbReference type="ARBA" id="ARBA00022679"/>
    </source>
</evidence>
<sequence>MTDEDILKLFYETGVLKTGHFLLTSGRHSDKYMQCAQLLQYPKSTEQVCAKLAENVKDLGIQTVIGPAMGGIIISYEMGRQLNTRAIFTEREEGKMALRRGFTVKPGERILVVEDVVTTGGSVKEVISLIKELGGEVAAVAALVDRSGGKVDFGVPAHYLLKLQVESYAPEECPLCKKKLTYNKTRQSKKIISALIPPSRII</sequence>
<dbReference type="PATRIC" id="fig|1209989.3.peg.3036"/>
<dbReference type="GO" id="GO:0019856">
    <property type="term" value="P:pyrimidine nucleobase biosynthetic process"/>
    <property type="evidence" value="ECO:0007669"/>
    <property type="project" value="InterPro"/>
</dbReference>
<dbReference type="Proteomes" id="UP000010802">
    <property type="component" value="Chromosome"/>
</dbReference>
<dbReference type="PANTHER" id="PTHR19278">
    <property type="entry name" value="OROTATE PHOSPHORIBOSYLTRANSFERASE"/>
    <property type="match status" value="1"/>
</dbReference>
<organism evidence="9 10">
    <name type="scientific">Tepidanaerobacter acetatoxydans (strain DSM 21804 / JCM 16047 / Re1)</name>
    <dbReference type="NCBI Taxonomy" id="1209989"/>
    <lineage>
        <taxon>Bacteria</taxon>
        <taxon>Bacillati</taxon>
        <taxon>Bacillota</taxon>
        <taxon>Clostridia</taxon>
        <taxon>Thermosediminibacterales</taxon>
        <taxon>Tepidanaerobacteraceae</taxon>
        <taxon>Tepidanaerobacter</taxon>
    </lineage>
</organism>
<feature type="domain" description="Phosphoribosyltransferase" evidence="8">
    <location>
        <begin position="46"/>
        <end position="150"/>
    </location>
</feature>
<evidence type="ECO:0000256" key="6">
    <source>
        <dbReference type="ARBA" id="ARBA00022975"/>
    </source>
</evidence>
<keyword evidence="6 7" id="KW-0665">Pyrimidine biosynthesis</keyword>
<dbReference type="GO" id="GO:0000287">
    <property type="term" value="F:magnesium ion binding"/>
    <property type="evidence" value="ECO:0007669"/>
    <property type="project" value="UniProtKB-UniRule"/>
</dbReference>